<keyword evidence="6" id="KW-0245">EGF-like domain</keyword>
<keyword evidence="3 7" id="KW-1133">Transmembrane helix</keyword>
<dbReference type="PANTHER" id="PTHR24033">
    <property type="entry name" value="EGF-LIKE DOMAIN-CONTAINING PROTEIN"/>
    <property type="match status" value="1"/>
</dbReference>
<evidence type="ECO:0000259" key="9">
    <source>
        <dbReference type="PROSITE" id="PS50262"/>
    </source>
</evidence>
<feature type="disulfide bond" evidence="6">
    <location>
        <begin position="753"/>
        <end position="762"/>
    </location>
</feature>
<organism evidence="10 11">
    <name type="scientific">Rotaria sordida</name>
    <dbReference type="NCBI Taxonomy" id="392033"/>
    <lineage>
        <taxon>Eukaryota</taxon>
        <taxon>Metazoa</taxon>
        <taxon>Spiralia</taxon>
        <taxon>Gnathifera</taxon>
        <taxon>Rotifera</taxon>
        <taxon>Eurotatoria</taxon>
        <taxon>Bdelloidea</taxon>
        <taxon>Philodinida</taxon>
        <taxon>Philodinidae</taxon>
        <taxon>Rotaria</taxon>
    </lineage>
</organism>
<dbReference type="CDD" id="cd00637">
    <property type="entry name" value="7tm_classA_rhodopsin-like"/>
    <property type="match status" value="1"/>
</dbReference>
<feature type="domain" description="EGF-like" evidence="8">
    <location>
        <begin position="523"/>
        <end position="567"/>
    </location>
</feature>
<proteinExistence type="predicted"/>
<feature type="transmembrane region" description="Helical" evidence="7">
    <location>
        <begin position="915"/>
        <end position="933"/>
    </location>
</feature>
<feature type="disulfide bond" evidence="6">
    <location>
        <begin position="557"/>
        <end position="566"/>
    </location>
</feature>
<feature type="transmembrane region" description="Helical" evidence="7">
    <location>
        <begin position="964"/>
        <end position="990"/>
    </location>
</feature>
<keyword evidence="2 7" id="KW-0812">Transmembrane</keyword>
<reference evidence="10" key="1">
    <citation type="submission" date="2021-02" db="EMBL/GenBank/DDBJ databases">
        <authorList>
            <person name="Nowell W R."/>
        </authorList>
    </citation>
    <scope>NUCLEOTIDE SEQUENCE</scope>
</reference>
<comment type="caution">
    <text evidence="6">Lacks conserved residue(s) required for the propagation of feature annotation.</text>
</comment>
<evidence type="ECO:0000256" key="4">
    <source>
        <dbReference type="ARBA" id="ARBA00023136"/>
    </source>
</evidence>
<dbReference type="EMBL" id="CAJNOU010004274">
    <property type="protein sequence ID" value="CAF1434528.1"/>
    <property type="molecule type" value="Genomic_DNA"/>
</dbReference>
<evidence type="ECO:0000256" key="3">
    <source>
        <dbReference type="ARBA" id="ARBA00022989"/>
    </source>
</evidence>
<dbReference type="PROSITE" id="PS50068">
    <property type="entry name" value="LDLRA_2"/>
    <property type="match status" value="1"/>
</dbReference>
<evidence type="ECO:0000313" key="10">
    <source>
        <dbReference type="EMBL" id="CAF1434528.1"/>
    </source>
</evidence>
<comment type="caution">
    <text evidence="10">The sequence shown here is derived from an EMBL/GenBank/DDBJ whole genome shotgun (WGS) entry which is preliminary data.</text>
</comment>
<keyword evidence="5 6" id="KW-1015">Disulfide bond</keyword>
<dbReference type="GO" id="GO:0016020">
    <property type="term" value="C:membrane"/>
    <property type="evidence" value="ECO:0007669"/>
    <property type="project" value="UniProtKB-SubCell"/>
</dbReference>
<sequence length="1087" mass="126766">MYQCENSRKCISKQQLLDGFQDCPENDDEEYKQSCSLDDAHQRFQCIGDEQKCFPSLIIEDGKTDCKIGEDEDSAFAQYRLKYIYFPHICDGKADLLPRVIEGQYESDETNCEYWPCDNTYTRCNKIWNCKNGVDEMYCPHSIGSTLRGYCKFSNDALNMSCSSINQTDERNNYHMLFYFDSSVYLHCWNDTKSIPYVMFCDQNIPKFCAFKNVAPFCGKFGYADTSRLCDYMSDVSKDADTFICVHRFLNKWEPLTYFKLRNVASHPLPLTNTNTLNQSYIEQTTISSIIQKPRINYTSSEAWRCNRGVSIRIRIDSNQSRLYCLCPPSYYGDECQYQNQRVSLTVQIRVSSDWKKLSIFLLTLNDNERNIESYNYIEYLPIRDCNTKYNTYLLYSTRPKNPSKKYSVQIDAFDQLTLTHRTSQIYPLEFTFLPVHRLSVLLKNPMFKIESIKKQCWPPCIHGQCLSYINNQNLTYCHCESGWSGIQCNVNHTCNCAPGSLCISSSICLCPSGRFGHRCYLVESSCQSQTCLHGGRCVIKDIRYRYSNQNQSICICPQGYTGDHCEYRENQTEIDLSFDDLETILSSLLIHLILIEETAVPKRTSIMKKIRFDEYSIKILTSVMFHMAFAQILKDYYLIIIHENPIIFEQISTKIISSYRCRSIVELFDELFSNRHILKRVKYYHIPCQKYVELNCFYDEVHICVCTRDRQANCFEFDHNMKYDCNGSNFCEHQGNCFLDDDKYPTSAFCACPNCYFGSKCQFSTKGSTLSLDIFLGYHIRSSNGLNQQQIIIKIAIMLFIVIFVFGSINAFLSFQTFRQKHIQNVGCVIYLYASSIISMIIIIFLALKFSFLLLIHVGSITNRTFYYIQCLSIDFLLRSLLCTNDWFSAFVAIERAMNVVKGVKFNKPKSKQLAKWMILIIMVFISITFIYDPLHRNLVDDEEEQRVWCVTKYSSSMQTVDWIMNIFHFSLPLLINFISSLVIIFILARTRSKSQKTKSYEEHLFEQIKYHKHLLISPFLLVTLAVPRLIISFLSSCMKSARDSWFYLFGYFISFIPSILTLGIFILPSKICKETFKKVVSNMWQ</sequence>
<gene>
    <name evidence="10" type="ORF">SEV965_LOCUS32922</name>
</gene>
<evidence type="ECO:0000256" key="2">
    <source>
        <dbReference type="ARBA" id="ARBA00022692"/>
    </source>
</evidence>
<dbReference type="SUPFAM" id="SSF81321">
    <property type="entry name" value="Family A G protein-coupled receptor-like"/>
    <property type="match status" value="1"/>
</dbReference>
<dbReference type="CDD" id="cd00054">
    <property type="entry name" value="EGF_CA"/>
    <property type="match status" value="1"/>
</dbReference>
<feature type="transmembrane region" description="Helical" evidence="7">
    <location>
        <begin position="877"/>
        <end position="895"/>
    </location>
</feature>
<dbReference type="InterPro" id="IPR017452">
    <property type="entry name" value="GPCR_Rhodpsn_7TM"/>
</dbReference>
<dbReference type="InterPro" id="IPR051830">
    <property type="entry name" value="NOTCH_homolog"/>
</dbReference>
<dbReference type="Gene3D" id="1.20.1070.10">
    <property type="entry name" value="Rhodopsin 7-helix transmembrane proteins"/>
    <property type="match status" value="1"/>
</dbReference>
<evidence type="ECO:0000256" key="7">
    <source>
        <dbReference type="SAM" id="Phobius"/>
    </source>
</evidence>
<evidence type="ECO:0000313" key="11">
    <source>
        <dbReference type="Proteomes" id="UP000663889"/>
    </source>
</evidence>
<evidence type="ECO:0000256" key="6">
    <source>
        <dbReference type="PROSITE-ProRule" id="PRU00076"/>
    </source>
</evidence>
<accession>A0A815NUQ3</accession>
<feature type="disulfide bond" evidence="6">
    <location>
        <begin position="461"/>
        <end position="478"/>
    </location>
</feature>
<evidence type="ECO:0000259" key="8">
    <source>
        <dbReference type="PROSITE" id="PS50026"/>
    </source>
</evidence>
<evidence type="ECO:0000256" key="1">
    <source>
        <dbReference type="ARBA" id="ARBA00004370"/>
    </source>
</evidence>
<dbReference type="SMART" id="SM00181">
    <property type="entry name" value="EGF"/>
    <property type="match status" value="4"/>
</dbReference>
<feature type="transmembrane region" description="Helical" evidence="7">
    <location>
        <begin position="792"/>
        <end position="819"/>
    </location>
</feature>
<evidence type="ECO:0000256" key="5">
    <source>
        <dbReference type="ARBA" id="ARBA00023157"/>
    </source>
</evidence>
<dbReference type="Proteomes" id="UP000663889">
    <property type="component" value="Unassembled WGS sequence"/>
</dbReference>
<dbReference type="PROSITE" id="PS50262">
    <property type="entry name" value="G_PROTEIN_RECEP_F1_2"/>
    <property type="match status" value="1"/>
</dbReference>
<dbReference type="PANTHER" id="PTHR24033:SF232">
    <property type="entry name" value="LAMININ SUBUNIT GAMMA-2-RELATED"/>
    <property type="match status" value="1"/>
</dbReference>
<dbReference type="AlphaFoldDB" id="A0A815NUQ3"/>
<dbReference type="PROSITE" id="PS01186">
    <property type="entry name" value="EGF_2"/>
    <property type="match status" value="2"/>
</dbReference>
<feature type="domain" description="EGF-like" evidence="8">
    <location>
        <begin position="453"/>
        <end position="490"/>
    </location>
</feature>
<feature type="transmembrane region" description="Helical" evidence="7">
    <location>
        <begin position="831"/>
        <end position="857"/>
    </location>
</feature>
<feature type="domain" description="EGF-like" evidence="8">
    <location>
        <begin position="722"/>
        <end position="763"/>
    </location>
</feature>
<dbReference type="PROSITE" id="PS00022">
    <property type="entry name" value="EGF_1"/>
    <property type="match status" value="4"/>
</dbReference>
<dbReference type="InterPro" id="IPR002172">
    <property type="entry name" value="LDrepeatLR_classA_rpt"/>
</dbReference>
<dbReference type="Pfam" id="PF00008">
    <property type="entry name" value="EGF"/>
    <property type="match status" value="1"/>
</dbReference>
<dbReference type="PROSITE" id="PS50026">
    <property type="entry name" value="EGF_3"/>
    <property type="match status" value="3"/>
</dbReference>
<name>A0A815NUQ3_9BILA</name>
<dbReference type="Gene3D" id="4.10.400.10">
    <property type="entry name" value="Low-density Lipoprotein Receptor"/>
    <property type="match status" value="1"/>
</dbReference>
<dbReference type="Gene3D" id="2.10.25.10">
    <property type="entry name" value="Laminin"/>
    <property type="match status" value="2"/>
</dbReference>
<comment type="subcellular location">
    <subcellularLocation>
        <location evidence="1">Membrane</location>
    </subcellularLocation>
</comment>
<protein>
    <submittedName>
        <fullName evidence="10">Uncharacterized protein</fullName>
    </submittedName>
</protein>
<feature type="transmembrane region" description="Helical" evidence="7">
    <location>
        <begin position="1048"/>
        <end position="1069"/>
    </location>
</feature>
<feature type="transmembrane region" description="Helical" evidence="7">
    <location>
        <begin position="1016"/>
        <end position="1036"/>
    </location>
</feature>
<feature type="domain" description="G-protein coupled receptors family 1 profile" evidence="9">
    <location>
        <begin position="810"/>
        <end position="1067"/>
    </location>
</feature>
<keyword evidence="4 7" id="KW-0472">Membrane</keyword>
<dbReference type="InterPro" id="IPR000742">
    <property type="entry name" value="EGF"/>
</dbReference>
<feature type="disulfide bond" evidence="6">
    <location>
        <begin position="480"/>
        <end position="489"/>
    </location>
</feature>
<dbReference type="InterPro" id="IPR036055">
    <property type="entry name" value="LDL_receptor-like_sf"/>
</dbReference>
<dbReference type="SUPFAM" id="SSF57196">
    <property type="entry name" value="EGF/Laminin"/>
    <property type="match status" value="1"/>
</dbReference>
<dbReference type="PRINTS" id="PR00261">
    <property type="entry name" value="LDLRECEPTOR"/>
</dbReference>